<dbReference type="Gene3D" id="3.20.20.80">
    <property type="entry name" value="Glycosidases"/>
    <property type="match status" value="1"/>
</dbReference>
<reference evidence="1 2" key="1">
    <citation type="submission" date="2021-12" db="EMBL/GenBank/DDBJ databases">
        <title>Genome sequencing of bacteria with rrn-lacking chromosome and rrn-plasmid.</title>
        <authorList>
            <person name="Anda M."/>
            <person name="Iwasaki W."/>
        </authorList>
    </citation>
    <scope>NUCLEOTIDE SEQUENCE [LARGE SCALE GENOMIC DNA]</scope>
    <source>
        <strain evidence="1 2">DSM 100852</strain>
    </source>
</reference>
<evidence type="ECO:0000313" key="1">
    <source>
        <dbReference type="EMBL" id="BDD11388.1"/>
    </source>
</evidence>
<accession>A0AAU9CTH4</accession>
<organism evidence="1 2">
    <name type="scientific">Fulvitalea axinellae</name>
    <dbReference type="NCBI Taxonomy" id="1182444"/>
    <lineage>
        <taxon>Bacteria</taxon>
        <taxon>Pseudomonadati</taxon>
        <taxon>Bacteroidota</taxon>
        <taxon>Cytophagia</taxon>
        <taxon>Cytophagales</taxon>
        <taxon>Persicobacteraceae</taxon>
        <taxon>Fulvitalea</taxon>
    </lineage>
</organism>
<gene>
    <name evidence="1" type="ORF">FUAX_38200</name>
</gene>
<dbReference type="AlphaFoldDB" id="A0AAU9CTH4"/>
<dbReference type="SUPFAM" id="SSF51445">
    <property type="entry name" value="(Trans)glycosidases"/>
    <property type="match status" value="1"/>
</dbReference>
<keyword evidence="2" id="KW-1185">Reference proteome</keyword>
<dbReference type="RefSeq" id="WP_338392886.1">
    <property type="nucleotide sequence ID" value="NZ_AP025314.1"/>
</dbReference>
<evidence type="ECO:0000313" key="2">
    <source>
        <dbReference type="Proteomes" id="UP001348817"/>
    </source>
</evidence>
<dbReference type="InterPro" id="IPR017853">
    <property type="entry name" value="GH"/>
</dbReference>
<dbReference type="InterPro" id="IPR052177">
    <property type="entry name" value="Divisome_Glycosyl_Hydrolase"/>
</dbReference>
<evidence type="ECO:0008006" key="3">
    <source>
        <dbReference type="Google" id="ProtNLM"/>
    </source>
</evidence>
<sequence length="358" mass="41431">MRRREFIKVMAVTATAVGVGACGTGAEAGTGLKNWAWVRGMRDKSEEEILEFCKKLKSNGIHGILPEGHYEIFKRLAPIVKKSGLELHTWRWTMNRGDYMKDHPEIYAVSRNGESVVDKPPYVKYYRFLCPSSEKAQQFIIDDYVRIAKLDGVDAVHLDYVRYVDVILPIALQPKYNLVQDHEMPEFDFCYCERCRGKFKEKYGQDPLDMEDPSQSKEWHQFRLDTLSAFVRRIVDAVHAEGKKVSGAVFPSPSISRKIVRQDWPNFNLDVYMPMLYFKDYKGDLNWIKERITENKRYLKPHQKMYAGLHVGHVREIGMKPVVETCLKHGADGVTFFTGHSLKDEEWKEFAQATAAYS</sequence>
<proteinExistence type="predicted"/>
<dbReference type="PANTHER" id="PTHR43405:SF1">
    <property type="entry name" value="GLYCOSYL HYDROLASE DIGH"/>
    <property type="match status" value="1"/>
</dbReference>
<dbReference type="Proteomes" id="UP001348817">
    <property type="component" value="Chromosome"/>
</dbReference>
<protein>
    <recommendedName>
        <fullName evidence="3">Glycosyl hydrolase-like 10 domain-containing protein</fullName>
    </recommendedName>
</protein>
<dbReference type="PANTHER" id="PTHR43405">
    <property type="entry name" value="GLYCOSYL HYDROLASE DIGH"/>
    <property type="match status" value="1"/>
</dbReference>
<name>A0AAU9CTH4_9BACT</name>
<dbReference type="KEGG" id="fax:FUAX_38200"/>
<dbReference type="EMBL" id="AP025314">
    <property type="protein sequence ID" value="BDD11388.1"/>
    <property type="molecule type" value="Genomic_DNA"/>
</dbReference>
<dbReference type="PROSITE" id="PS51257">
    <property type="entry name" value="PROKAR_LIPOPROTEIN"/>
    <property type="match status" value="1"/>
</dbReference>